<dbReference type="EMBL" id="LAZR01051144">
    <property type="protein sequence ID" value="KKK85785.1"/>
    <property type="molecule type" value="Genomic_DNA"/>
</dbReference>
<evidence type="ECO:0000313" key="1">
    <source>
        <dbReference type="EMBL" id="KKK85785.1"/>
    </source>
</evidence>
<name>A0A0F8ZIB0_9ZZZZ</name>
<organism evidence="1">
    <name type="scientific">marine sediment metagenome</name>
    <dbReference type="NCBI Taxonomy" id="412755"/>
    <lineage>
        <taxon>unclassified sequences</taxon>
        <taxon>metagenomes</taxon>
        <taxon>ecological metagenomes</taxon>
    </lineage>
</organism>
<sequence length="94" mass="10955">METEAKMQLTIKDIEHLMDAVTEWERAPGRDAMSKSSMKMMLGAIAKVDRDKMEQELNSDMEESKMQESLREETAVLLKAKLIQMRNEIEHERV</sequence>
<dbReference type="AlphaFoldDB" id="A0A0F8ZIB0"/>
<accession>A0A0F8ZIB0</accession>
<comment type="caution">
    <text evidence="1">The sequence shown here is derived from an EMBL/GenBank/DDBJ whole genome shotgun (WGS) entry which is preliminary data.</text>
</comment>
<proteinExistence type="predicted"/>
<gene>
    <name evidence="1" type="ORF">LCGC14_2769830</name>
</gene>
<protein>
    <submittedName>
        <fullName evidence="1">Uncharacterized protein</fullName>
    </submittedName>
</protein>
<reference evidence="1" key="1">
    <citation type="journal article" date="2015" name="Nature">
        <title>Complex archaea that bridge the gap between prokaryotes and eukaryotes.</title>
        <authorList>
            <person name="Spang A."/>
            <person name="Saw J.H."/>
            <person name="Jorgensen S.L."/>
            <person name="Zaremba-Niedzwiedzka K."/>
            <person name="Martijn J."/>
            <person name="Lind A.E."/>
            <person name="van Eijk R."/>
            <person name="Schleper C."/>
            <person name="Guy L."/>
            <person name="Ettema T.J."/>
        </authorList>
    </citation>
    <scope>NUCLEOTIDE SEQUENCE</scope>
</reference>